<proteinExistence type="predicted"/>
<dbReference type="Pfam" id="PF01882">
    <property type="entry name" value="DUF58"/>
    <property type="match status" value="1"/>
</dbReference>
<reference evidence="2 3" key="1">
    <citation type="submission" date="2019-08" db="EMBL/GenBank/DDBJ databases">
        <authorList>
            <person name="Dhanesh K."/>
            <person name="Kumar G."/>
            <person name="Sasikala C."/>
            <person name="Venkata Ramana C."/>
        </authorList>
    </citation>
    <scope>NUCLEOTIDE SEQUENCE [LARGE SCALE GENOMIC DNA]</scope>
    <source>
        <strain evidence="2 3">JC645</strain>
    </source>
</reference>
<dbReference type="InterPro" id="IPR036465">
    <property type="entry name" value="vWFA_dom_sf"/>
</dbReference>
<dbReference type="Gene3D" id="3.40.50.410">
    <property type="entry name" value="von Willebrand factor, type A domain"/>
    <property type="match status" value="1"/>
</dbReference>
<dbReference type="InterPro" id="IPR002881">
    <property type="entry name" value="DUF58"/>
</dbReference>
<protein>
    <submittedName>
        <fullName evidence="2">DUF58 domain-containing protein</fullName>
    </submittedName>
</protein>
<accession>A0A5M6D8E0</accession>
<evidence type="ECO:0000313" key="2">
    <source>
        <dbReference type="EMBL" id="KAA5541445.1"/>
    </source>
</evidence>
<evidence type="ECO:0000313" key="3">
    <source>
        <dbReference type="Proteomes" id="UP000324479"/>
    </source>
</evidence>
<keyword evidence="3" id="KW-1185">Reference proteome</keyword>
<comment type="caution">
    <text evidence="2">The sequence shown here is derived from an EMBL/GenBank/DDBJ whole genome shotgun (WGS) entry which is preliminary data.</text>
</comment>
<dbReference type="Proteomes" id="UP000324479">
    <property type="component" value="Unassembled WGS sequence"/>
</dbReference>
<dbReference type="PANTHER" id="PTHR33608:SF7">
    <property type="entry name" value="DUF58 DOMAIN-CONTAINING PROTEIN"/>
    <property type="match status" value="1"/>
</dbReference>
<dbReference type="RefSeq" id="WP_150077831.1">
    <property type="nucleotide sequence ID" value="NZ_VWOX01000010.1"/>
</dbReference>
<sequence length="297" mass="33789">MSPQAIDPSKLTAAELFSATEDLELIAECVVEGFLHGLHQSPFLGFSVEFASHREYMPGDDLRHVNWRLYGRHERLFVKEYDADTNVDLHLVVDSSASMMTEGKWECASVLAAALVHLSARQRDAVGLTLFADAIRCHLRPRGTADHRQEILHQLARQPERSICDSPEVLHEVSELLPRRGVTVLISDFYYPEDQLDRVIGHFRDGGDEVILFHVLTPLEKQLPVSGSIRFRDSETGQEVVTDVDAIREEFTAAVQSWQADLQQICLRHEFDYVALSTDTPLPGALREYFRMRGHRW</sequence>
<name>A0A5M6D8E0_9BACT</name>
<dbReference type="EMBL" id="VWOX01000010">
    <property type="protein sequence ID" value="KAA5541445.1"/>
    <property type="molecule type" value="Genomic_DNA"/>
</dbReference>
<dbReference type="SUPFAM" id="SSF53300">
    <property type="entry name" value="vWA-like"/>
    <property type="match status" value="1"/>
</dbReference>
<evidence type="ECO:0000259" key="1">
    <source>
        <dbReference type="Pfam" id="PF01882"/>
    </source>
</evidence>
<gene>
    <name evidence="2" type="ORF">FYK55_17930</name>
</gene>
<dbReference type="PANTHER" id="PTHR33608">
    <property type="entry name" value="BLL2464 PROTEIN"/>
    <property type="match status" value="1"/>
</dbReference>
<organism evidence="2 3">
    <name type="scientific">Roseiconus nitratireducens</name>
    <dbReference type="NCBI Taxonomy" id="2605748"/>
    <lineage>
        <taxon>Bacteria</taxon>
        <taxon>Pseudomonadati</taxon>
        <taxon>Planctomycetota</taxon>
        <taxon>Planctomycetia</taxon>
        <taxon>Pirellulales</taxon>
        <taxon>Pirellulaceae</taxon>
        <taxon>Roseiconus</taxon>
    </lineage>
</organism>
<feature type="domain" description="DUF58" evidence="1">
    <location>
        <begin position="53"/>
        <end position="257"/>
    </location>
</feature>
<dbReference type="AlphaFoldDB" id="A0A5M6D8E0"/>